<evidence type="ECO:0000259" key="5">
    <source>
        <dbReference type="PROSITE" id="PS50975"/>
    </source>
</evidence>
<dbReference type="InterPro" id="IPR013815">
    <property type="entry name" value="ATP_grasp_subdomain_1"/>
</dbReference>
<evidence type="ECO:0000256" key="3">
    <source>
        <dbReference type="ARBA" id="ARBA00022840"/>
    </source>
</evidence>
<keyword evidence="3 4" id="KW-0067">ATP-binding</keyword>
<evidence type="ECO:0000256" key="1">
    <source>
        <dbReference type="ARBA" id="ARBA00022598"/>
    </source>
</evidence>
<evidence type="ECO:0000313" key="7">
    <source>
        <dbReference type="Proteomes" id="UP000060487"/>
    </source>
</evidence>
<dbReference type="InterPro" id="IPR040570">
    <property type="entry name" value="LAL_C2"/>
</dbReference>
<evidence type="ECO:0000256" key="2">
    <source>
        <dbReference type="ARBA" id="ARBA00022741"/>
    </source>
</evidence>
<feature type="domain" description="ATP-grasp" evidence="5">
    <location>
        <begin position="96"/>
        <end position="291"/>
    </location>
</feature>
<gene>
    <name evidence="6" type="ORF">ASN18_0838</name>
</gene>
<proteinExistence type="predicted"/>
<keyword evidence="2 4" id="KW-0547">Nucleotide-binding</keyword>
<dbReference type="EMBL" id="LNQR01000031">
    <property type="protein sequence ID" value="KWT91557.1"/>
    <property type="molecule type" value="Genomic_DNA"/>
</dbReference>
<keyword evidence="1 6" id="KW-0436">Ligase</keyword>
<name>A0ABR5SHH0_9BACT</name>
<dbReference type="PANTHER" id="PTHR43585:SF2">
    <property type="entry name" value="ATP-GRASP ENZYME FSQD"/>
    <property type="match status" value="1"/>
</dbReference>
<dbReference type="Gene3D" id="3.30.470.20">
    <property type="entry name" value="ATP-grasp fold, B domain"/>
    <property type="match status" value="1"/>
</dbReference>
<dbReference type="PROSITE" id="PS50975">
    <property type="entry name" value="ATP_GRASP"/>
    <property type="match status" value="1"/>
</dbReference>
<dbReference type="Gene3D" id="3.30.1490.20">
    <property type="entry name" value="ATP-grasp fold, A domain"/>
    <property type="match status" value="1"/>
</dbReference>
<dbReference type="Proteomes" id="UP000060487">
    <property type="component" value="Unassembled WGS sequence"/>
</dbReference>
<dbReference type="Gene3D" id="3.40.50.20">
    <property type="match status" value="1"/>
</dbReference>
<evidence type="ECO:0000313" key="6">
    <source>
        <dbReference type="EMBL" id="KWT91557.1"/>
    </source>
</evidence>
<keyword evidence="7" id="KW-1185">Reference proteome</keyword>
<dbReference type="Pfam" id="PF13535">
    <property type="entry name" value="ATP-grasp_4"/>
    <property type="match status" value="1"/>
</dbReference>
<evidence type="ECO:0000256" key="4">
    <source>
        <dbReference type="PROSITE-ProRule" id="PRU00409"/>
    </source>
</evidence>
<dbReference type="GO" id="GO:0034026">
    <property type="term" value="F:L-amino-acid alpha-ligase activity"/>
    <property type="evidence" value="ECO:0007669"/>
    <property type="project" value="UniProtKB-EC"/>
</dbReference>
<comment type="caution">
    <text evidence="6">The sequence shown here is derived from an EMBL/GenBank/DDBJ whole genome shotgun (WGS) entry which is preliminary data.</text>
</comment>
<reference evidence="6 7" key="1">
    <citation type="submission" date="2015-11" db="EMBL/GenBank/DDBJ databases">
        <authorList>
            <person name="Lin W."/>
        </authorList>
    </citation>
    <scope>NUCLEOTIDE SEQUENCE [LARGE SCALE GENOMIC DNA]</scope>
    <source>
        <strain evidence="6 7">HCH-1</strain>
    </source>
</reference>
<dbReference type="RefSeq" id="WP_236861500.1">
    <property type="nucleotide sequence ID" value="NZ_LNQR01000031.1"/>
</dbReference>
<dbReference type="SUPFAM" id="SSF56059">
    <property type="entry name" value="Glutathione synthetase ATP-binding domain-like"/>
    <property type="match status" value="1"/>
</dbReference>
<protein>
    <submittedName>
        <fullName evidence="6">ATP-grasp domain protein</fullName>
        <ecNumber evidence="6">6.3.2.49</ecNumber>
    </submittedName>
</protein>
<dbReference type="EC" id="6.3.2.49" evidence="6"/>
<dbReference type="PANTHER" id="PTHR43585">
    <property type="entry name" value="FUMIPYRROLE BIOSYNTHESIS PROTEIN C"/>
    <property type="match status" value="1"/>
</dbReference>
<accession>A0ABR5SHH0</accession>
<dbReference type="InterPro" id="IPR011761">
    <property type="entry name" value="ATP-grasp"/>
</dbReference>
<dbReference type="Pfam" id="PF18603">
    <property type="entry name" value="LAL_C2"/>
    <property type="match status" value="1"/>
</dbReference>
<organism evidence="6 7">
    <name type="scientific">Candidatus Magnetominusculus xianensis</name>
    <dbReference type="NCBI Taxonomy" id="1748249"/>
    <lineage>
        <taxon>Bacteria</taxon>
        <taxon>Pseudomonadati</taxon>
        <taxon>Nitrospirota</taxon>
        <taxon>Nitrospiria</taxon>
        <taxon>Nitrospirales</taxon>
        <taxon>Nitrospiraceae</taxon>
        <taxon>Candidatus Magnetominusculus</taxon>
    </lineage>
</organism>
<sequence>MYYAKSIRKIREGGFHTIALDRDPQAQGSVEADEFYHIDIIDVEKVMRCAIDNGIDGIMPLNEFGMRTHAYIANELGLPGVHLDCVEAVVDKSIMRQCWRNERLNQPDFLVFTTKGDAYCAAETIGFPCIIKPADSGGSGRGVIIADNRSDVDNAYDFAKQYARNGKIIAETFIEGIEVTVEGLCQRGEHKVLSISDKYKPDIKTRVATSLNYPAALSETILNAIKALVTRAVKALGLTDCATHTELIVSPEGVPYLIEIGARGGGGHIFSTIVEAVTGINMPLELAKILTGLQPDWIPRVQRGACYRFFNPPKGTIVGIEGLDEAKNIEGVLDIGVTKKIGDKIGELLNSQERVGFIVTSANDRNGAWELANYIERIVNIKVQP</sequence>
<dbReference type="InterPro" id="IPR052032">
    <property type="entry name" value="ATP-dep_AA_Ligase"/>
</dbReference>